<gene>
    <name evidence="1" type="ORF">E3U43_007565</name>
</gene>
<accession>A0ACD3Q4G4</accession>
<feature type="non-terminal residue" evidence="1">
    <location>
        <position position="1"/>
    </location>
</feature>
<reference evidence="1" key="1">
    <citation type="submission" date="2018-11" db="EMBL/GenBank/DDBJ databases">
        <title>The sequence and de novo assembly of Larimichthys crocea genome using PacBio and Hi-C technologies.</title>
        <authorList>
            <person name="Xu P."/>
            <person name="Chen B."/>
            <person name="Zhou Z."/>
            <person name="Ke Q."/>
            <person name="Wu Y."/>
            <person name="Bai H."/>
            <person name="Pu F."/>
        </authorList>
    </citation>
    <scope>NUCLEOTIDE SEQUENCE</scope>
    <source>
        <tissue evidence="1">Muscle</tissue>
    </source>
</reference>
<evidence type="ECO:0000313" key="1">
    <source>
        <dbReference type="EMBL" id="TMS02025.1"/>
    </source>
</evidence>
<dbReference type="Proteomes" id="UP000793456">
    <property type="component" value="Chromosome XXIV"/>
</dbReference>
<protein>
    <submittedName>
        <fullName evidence="1">Uncharacterized protein</fullName>
    </submittedName>
</protein>
<organism evidence="1 2">
    <name type="scientific">Larimichthys crocea</name>
    <name type="common">Large yellow croaker</name>
    <name type="synonym">Pseudosciaena crocea</name>
    <dbReference type="NCBI Taxonomy" id="215358"/>
    <lineage>
        <taxon>Eukaryota</taxon>
        <taxon>Metazoa</taxon>
        <taxon>Chordata</taxon>
        <taxon>Craniata</taxon>
        <taxon>Vertebrata</taxon>
        <taxon>Euteleostomi</taxon>
        <taxon>Actinopterygii</taxon>
        <taxon>Neopterygii</taxon>
        <taxon>Teleostei</taxon>
        <taxon>Neoteleostei</taxon>
        <taxon>Acanthomorphata</taxon>
        <taxon>Eupercaria</taxon>
        <taxon>Sciaenidae</taxon>
        <taxon>Larimichthys</taxon>
    </lineage>
</organism>
<keyword evidence="2" id="KW-1185">Reference proteome</keyword>
<evidence type="ECO:0000313" key="2">
    <source>
        <dbReference type="Proteomes" id="UP000793456"/>
    </source>
</evidence>
<name>A0ACD3Q4G4_LARCR</name>
<comment type="caution">
    <text evidence="1">The sequence shown here is derived from an EMBL/GenBank/DDBJ whole genome shotgun (WGS) entry which is preliminary data.</text>
</comment>
<sequence>DILRSSLLSSLWSEAAIAIDYSKLVGAKGALTLSGGVGELIQQHWAACWHLHEPEKGASFLDSKQKCRCYIQTGVIRNGSYQQAVWEPHMTVIRGLPSSLAKRPGEMSNSHSGTGTLCRLAL</sequence>
<proteinExistence type="predicted"/>
<dbReference type="EMBL" id="CM011697">
    <property type="protein sequence ID" value="TMS02025.1"/>
    <property type="molecule type" value="Genomic_DNA"/>
</dbReference>